<dbReference type="EMBL" id="CP011125">
    <property type="protein sequence ID" value="AKF08743.1"/>
    <property type="molecule type" value="Genomic_DNA"/>
</dbReference>
<evidence type="ECO:0000313" key="3">
    <source>
        <dbReference type="Proteomes" id="UP000034883"/>
    </source>
</evidence>
<feature type="compositionally biased region" description="Basic and acidic residues" evidence="1">
    <location>
        <begin position="43"/>
        <end position="63"/>
    </location>
</feature>
<name>A0A0F6W6H9_9BACT</name>
<sequence length="153" mass="15814">MLVVLLASCGDGERRPSSAAAIAGWTAGEGEDTRPSSAVLARSRTDGREVIGDRAAPTDDAPRSHTLGGSRRAPIVRHGALVDVAFDGASLHDAMRVLAEVAGVDVVIDEGVQGTVTIDLRDVRALDAMEILATAHGASLEVSGRLVLVRAAR</sequence>
<dbReference type="Gene3D" id="3.30.1370.130">
    <property type="match status" value="1"/>
</dbReference>
<feature type="region of interest" description="Disordered" evidence="1">
    <location>
        <begin position="27"/>
        <end position="70"/>
    </location>
</feature>
<organism evidence="2 3">
    <name type="scientific">Sandaracinus amylolyticus</name>
    <dbReference type="NCBI Taxonomy" id="927083"/>
    <lineage>
        <taxon>Bacteria</taxon>
        <taxon>Pseudomonadati</taxon>
        <taxon>Myxococcota</taxon>
        <taxon>Polyangia</taxon>
        <taxon>Polyangiales</taxon>
        <taxon>Sandaracinaceae</taxon>
        <taxon>Sandaracinus</taxon>
    </lineage>
</organism>
<dbReference type="Proteomes" id="UP000034883">
    <property type="component" value="Chromosome"/>
</dbReference>
<accession>A0A0F6W6H9</accession>
<dbReference type="KEGG" id="samy:DB32_005892"/>
<protein>
    <submittedName>
        <fullName evidence="2">Type IV pilus biogenesis protein PilQ</fullName>
    </submittedName>
</protein>
<evidence type="ECO:0000256" key="1">
    <source>
        <dbReference type="SAM" id="MobiDB-lite"/>
    </source>
</evidence>
<evidence type="ECO:0000313" key="2">
    <source>
        <dbReference type="EMBL" id="AKF08743.1"/>
    </source>
</evidence>
<gene>
    <name evidence="2" type="ORF">DB32_005892</name>
</gene>
<proteinExistence type="predicted"/>
<keyword evidence="3" id="KW-1185">Reference proteome</keyword>
<reference evidence="2 3" key="1">
    <citation type="submission" date="2015-03" db="EMBL/GenBank/DDBJ databases">
        <title>Genome assembly of Sandaracinus amylolyticus DSM 53668.</title>
        <authorList>
            <person name="Sharma G."/>
            <person name="Subramanian S."/>
        </authorList>
    </citation>
    <scope>NUCLEOTIDE SEQUENCE [LARGE SCALE GENOMIC DNA]</scope>
    <source>
        <strain evidence="2 3">DSM 53668</strain>
    </source>
</reference>
<dbReference type="AlphaFoldDB" id="A0A0F6W6H9"/>